<feature type="transmembrane region" description="Helical" evidence="1">
    <location>
        <begin position="6"/>
        <end position="24"/>
    </location>
</feature>
<dbReference type="OrthoDB" id="9858620at2"/>
<accession>A0A5B8V4R6</accession>
<keyword evidence="1" id="KW-1133">Transmembrane helix</keyword>
<evidence type="ECO:0000313" key="3">
    <source>
        <dbReference type="Proteomes" id="UP000321533"/>
    </source>
</evidence>
<sequence>MDYSFIILIVSVFGSRWLLLRAFNKLTDEEKAKVLSGNIIRLSQITMATTILMVVVFYFMIVNYPQMYQTISISFFTILIMQRMIAYLITKKSMLTNNIPQTYINKYFLSWLITTVGVLIFIFLLVKDNFK</sequence>
<keyword evidence="3" id="KW-1185">Reference proteome</keyword>
<evidence type="ECO:0000313" key="2">
    <source>
        <dbReference type="EMBL" id="QEC66384.1"/>
    </source>
</evidence>
<organism evidence="2 3">
    <name type="scientific">Panacibacter ginsenosidivorans</name>
    <dbReference type="NCBI Taxonomy" id="1813871"/>
    <lineage>
        <taxon>Bacteria</taxon>
        <taxon>Pseudomonadati</taxon>
        <taxon>Bacteroidota</taxon>
        <taxon>Chitinophagia</taxon>
        <taxon>Chitinophagales</taxon>
        <taxon>Chitinophagaceae</taxon>
        <taxon>Panacibacter</taxon>
    </lineage>
</organism>
<dbReference type="KEGG" id="pgin:FRZ67_03355"/>
<dbReference type="Proteomes" id="UP000321533">
    <property type="component" value="Chromosome"/>
</dbReference>
<dbReference type="EMBL" id="CP042435">
    <property type="protein sequence ID" value="QEC66384.1"/>
    <property type="molecule type" value="Genomic_DNA"/>
</dbReference>
<feature type="transmembrane region" description="Helical" evidence="1">
    <location>
        <begin position="67"/>
        <end position="86"/>
    </location>
</feature>
<dbReference type="AlphaFoldDB" id="A0A5B8V4R6"/>
<gene>
    <name evidence="2" type="ORF">FRZ67_03355</name>
</gene>
<evidence type="ECO:0000256" key="1">
    <source>
        <dbReference type="SAM" id="Phobius"/>
    </source>
</evidence>
<name>A0A5B8V4R6_9BACT</name>
<dbReference type="RefSeq" id="WP_147188184.1">
    <property type="nucleotide sequence ID" value="NZ_CP042435.1"/>
</dbReference>
<reference evidence="2 3" key="1">
    <citation type="journal article" date="2016" name="Int. J. Syst. Evol. Microbiol.">
        <title>Panacibacter ginsenosidivorans gen. nov., sp. nov., with ginsenoside converting activity isolated from soil of a ginseng field.</title>
        <authorList>
            <person name="Siddiqi M.Z."/>
            <person name="Muhammad Shafi S."/>
            <person name="Choi K.D."/>
            <person name="Im W.T."/>
        </authorList>
    </citation>
    <scope>NUCLEOTIDE SEQUENCE [LARGE SCALE GENOMIC DNA]</scope>
    <source>
        <strain evidence="2 3">Gsoil1550</strain>
    </source>
</reference>
<keyword evidence="1" id="KW-0812">Transmembrane</keyword>
<feature type="transmembrane region" description="Helical" evidence="1">
    <location>
        <begin position="107"/>
        <end position="126"/>
    </location>
</feature>
<feature type="transmembrane region" description="Helical" evidence="1">
    <location>
        <begin position="45"/>
        <end position="61"/>
    </location>
</feature>
<keyword evidence="1" id="KW-0472">Membrane</keyword>
<proteinExistence type="predicted"/>
<protein>
    <submittedName>
        <fullName evidence="2">Uncharacterized protein</fullName>
    </submittedName>
</protein>